<evidence type="ECO:0000256" key="12">
    <source>
        <dbReference type="ARBA" id="ARBA00048235"/>
    </source>
</evidence>
<evidence type="ECO:0000256" key="10">
    <source>
        <dbReference type="ARBA" id="ARBA00037895"/>
    </source>
</evidence>
<keyword evidence="9" id="KW-0443">Lipid metabolism</keyword>
<dbReference type="FunFam" id="2.40.110.10:FF:000001">
    <property type="entry name" value="Acyl-CoA dehydrogenase, mitochondrial"/>
    <property type="match status" value="1"/>
</dbReference>
<comment type="cofactor">
    <cofactor evidence="1 13">
        <name>FAD</name>
        <dbReference type="ChEBI" id="CHEBI:57692"/>
    </cofactor>
</comment>
<comment type="pathway">
    <text evidence="2">Lipid metabolism; mitochondrial fatty acid beta-oxidation.</text>
</comment>
<gene>
    <name evidence="17" type="ORF">BE18_40875</name>
</gene>
<dbReference type="Gene3D" id="1.20.140.10">
    <property type="entry name" value="Butyryl-CoA Dehydrogenase, subunit A, domain 3"/>
    <property type="match status" value="1"/>
</dbReference>
<evidence type="ECO:0000256" key="6">
    <source>
        <dbReference type="ARBA" id="ARBA00022827"/>
    </source>
</evidence>
<dbReference type="SUPFAM" id="SSF47203">
    <property type="entry name" value="Acyl-CoA dehydrogenase C-terminal domain-like"/>
    <property type="match status" value="1"/>
</dbReference>
<dbReference type="InterPro" id="IPR006091">
    <property type="entry name" value="Acyl-CoA_Oxase/DH_mid-dom"/>
</dbReference>
<evidence type="ECO:0000256" key="3">
    <source>
        <dbReference type="ARBA" id="ARBA00009347"/>
    </source>
</evidence>
<dbReference type="InterPro" id="IPR009100">
    <property type="entry name" value="AcylCoA_DH/oxidase_NM_dom_sf"/>
</dbReference>
<dbReference type="PROSITE" id="PS00073">
    <property type="entry name" value="ACYL_COA_DH_2"/>
    <property type="match status" value="1"/>
</dbReference>
<dbReference type="GO" id="GO:0006631">
    <property type="term" value="P:fatty acid metabolic process"/>
    <property type="evidence" value="ECO:0007669"/>
    <property type="project" value="UniProtKB-KW"/>
</dbReference>
<dbReference type="GO" id="GO:0050660">
    <property type="term" value="F:flavin adenine dinucleotide binding"/>
    <property type="evidence" value="ECO:0007669"/>
    <property type="project" value="InterPro"/>
</dbReference>
<dbReference type="Pfam" id="PF02771">
    <property type="entry name" value="Acyl-CoA_dh_N"/>
    <property type="match status" value="1"/>
</dbReference>
<feature type="domain" description="Acyl-CoA oxidase/dehydrogenase middle" evidence="15">
    <location>
        <begin position="134"/>
        <end position="228"/>
    </location>
</feature>
<dbReference type="Pfam" id="PF00441">
    <property type="entry name" value="Acyl-CoA_dh_1"/>
    <property type="match status" value="1"/>
</dbReference>
<feature type="domain" description="Acyl-CoA dehydrogenase/oxidase C-terminal" evidence="14">
    <location>
        <begin position="240"/>
        <end position="386"/>
    </location>
</feature>
<evidence type="ECO:0000256" key="7">
    <source>
        <dbReference type="ARBA" id="ARBA00022832"/>
    </source>
</evidence>
<dbReference type="InterPro" id="IPR037069">
    <property type="entry name" value="AcylCoA_DH/ox_N_sf"/>
</dbReference>
<dbReference type="InterPro" id="IPR046373">
    <property type="entry name" value="Acyl-CoA_Oxase/DH_mid-dom_sf"/>
</dbReference>
<proteinExistence type="inferred from homology"/>
<evidence type="ECO:0000256" key="9">
    <source>
        <dbReference type="ARBA" id="ARBA00023098"/>
    </source>
</evidence>
<dbReference type="InterPro" id="IPR036250">
    <property type="entry name" value="AcylCo_DH-like_C"/>
</dbReference>
<dbReference type="Gene3D" id="2.40.110.10">
    <property type="entry name" value="Butyryl-CoA Dehydrogenase, subunit A, domain 2"/>
    <property type="match status" value="1"/>
</dbReference>
<dbReference type="InterPro" id="IPR006089">
    <property type="entry name" value="Acyl-CoA_DH_CS"/>
</dbReference>
<comment type="catalytic activity">
    <reaction evidence="12">
        <text>2-methylbutanoyl-CoA + oxidized [electron-transfer flavoprotein] + H(+) = (2E)-2-methylbut-2-enoyl-CoA + reduced [electron-transfer flavoprotein]</text>
        <dbReference type="Rhea" id="RHEA:43780"/>
        <dbReference type="Rhea" id="RHEA-COMP:10685"/>
        <dbReference type="Rhea" id="RHEA-COMP:10686"/>
        <dbReference type="ChEBI" id="CHEBI:15378"/>
        <dbReference type="ChEBI" id="CHEBI:57336"/>
        <dbReference type="ChEBI" id="CHEBI:57337"/>
        <dbReference type="ChEBI" id="CHEBI:57692"/>
        <dbReference type="ChEBI" id="CHEBI:58307"/>
        <dbReference type="EC" id="1.3.8.5"/>
    </reaction>
    <physiologicalReaction direction="left-to-right" evidence="12">
        <dbReference type="Rhea" id="RHEA:43781"/>
    </physiologicalReaction>
</comment>
<sequence length="396" mass="43023">MHPQGETVVSHPPLTQLSDEERLFRDSVLDFARKRVAPRAAAMDEQGALDRDLLPPLFDLGLMGIEIPESYGGSGASFFNAILAVEALAVVDPSVSVLIDVQNTLVANALLRWGSDAQKERYLPRLSREWVGSYALSEAGSGSDAFALAARAERKGDRWVLNGRKLWITNANESSLFLVFASVDPSKGYKGITAFVVERTSPGFSVGKKENKLGIRASSTCELVLEDCEVPEGNVLGEVGKGYKIAIETLNEGRIGIGAQMLGLAAGAFEHAMRYMGERKQFGQSIASFQGVQFQYARVAMEIEAARLLVYNAARLKDAGQPFVKEAAMAKLFASEVAERAASLCIEFMGGVGFTKDYPVEKLYRDAKIGKIYEGTSNMQLSTIAKLLQAEYDVKG</sequence>
<dbReference type="FunFam" id="1.20.140.10:FF:000002">
    <property type="entry name" value="Acyl-CoA dehydrogenase short/branched chain"/>
    <property type="match status" value="1"/>
</dbReference>
<dbReference type="PANTHER" id="PTHR43884:SF1">
    <property type="entry name" value="SHORT_BRANCHED CHAIN SPECIFIC ACYL-COA DEHYDROGENASE, MITOCHONDRIAL"/>
    <property type="match status" value="1"/>
</dbReference>
<comment type="pathway">
    <text evidence="10">Amino-acid degradation; L-isoleucine degradation.</text>
</comment>
<evidence type="ECO:0000256" key="2">
    <source>
        <dbReference type="ARBA" id="ARBA00005198"/>
    </source>
</evidence>
<dbReference type="InterPro" id="IPR009075">
    <property type="entry name" value="AcylCo_DH/oxidase_C"/>
</dbReference>
<keyword evidence="6 13" id="KW-0274">FAD</keyword>
<evidence type="ECO:0000256" key="1">
    <source>
        <dbReference type="ARBA" id="ARBA00001974"/>
    </source>
</evidence>
<dbReference type="EC" id="1.3.8.5" evidence="11"/>
<evidence type="ECO:0000256" key="4">
    <source>
        <dbReference type="ARBA" id="ARBA00011881"/>
    </source>
</evidence>
<dbReference type="EMBL" id="JEMC01001252">
    <property type="protein sequence ID" value="KYF98562.1"/>
    <property type="molecule type" value="Genomic_DNA"/>
</dbReference>
<keyword evidence="7" id="KW-0276">Fatty acid metabolism</keyword>
<keyword evidence="5 13" id="KW-0285">Flavoprotein</keyword>
<accession>A0A150T1G9</accession>
<evidence type="ECO:0000313" key="17">
    <source>
        <dbReference type="EMBL" id="KYF98562.1"/>
    </source>
</evidence>
<dbReference type="Proteomes" id="UP000075515">
    <property type="component" value="Unassembled WGS sequence"/>
</dbReference>
<evidence type="ECO:0000256" key="11">
    <source>
        <dbReference type="ARBA" id="ARBA00039036"/>
    </source>
</evidence>
<dbReference type="PANTHER" id="PTHR43884">
    <property type="entry name" value="ACYL-COA DEHYDROGENASE"/>
    <property type="match status" value="1"/>
</dbReference>
<dbReference type="PROSITE" id="PS00072">
    <property type="entry name" value="ACYL_COA_DH_1"/>
    <property type="match status" value="1"/>
</dbReference>
<comment type="subunit">
    <text evidence="4">Homotetramer.</text>
</comment>
<feature type="domain" description="Acyl-CoA dehydrogenase/oxidase N-terminal" evidence="16">
    <location>
        <begin position="18"/>
        <end position="127"/>
    </location>
</feature>
<dbReference type="PIRSF" id="PIRSF016578">
    <property type="entry name" value="HsaA"/>
    <property type="match status" value="1"/>
</dbReference>
<evidence type="ECO:0000256" key="13">
    <source>
        <dbReference type="RuleBase" id="RU362125"/>
    </source>
</evidence>
<keyword evidence="8 13" id="KW-0560">Oxidoreductase</keyword>
<dbReference type="GO" id="GO:0003853">
    <property type="term" value="F:short-chain 2-methyl fatty acyl-CoA dehydrogenase activity"/>
    <property type="evidence" value="ECO:0007669"/>
    <property type="project" value="UniProtKB-EC"/>
</dbReference>
<dbReference type="AlphaFoldDB" id="A0A150T1G9"/>
<evidence type="ECO:0000256" key="8">
    <source>
        <dbReference type="ARBA" id="ARBA00023002"/>
    </source>
</evidence>
<dbReference type="FunFam" id="1.10.540.10:FF:000026">
    <property type="entry name" value="Acyl-CoA dehydrogenase medium chain"/>
    <property type="match status" value="1"/>
</dbReference>
<evidence type="ECO:0000259" key="15">
    <source>
        <dbReference type="Pfam" id="PF02770"/>
    </source>
</evidence>
<dbReference type="CDD" id="cd01158">
    <property type="entry name" value="SCAD_SBCAD"/>
    <property type="match status" value="1"/>
</dbReference>
<dbReference type="InterPro" id="IPR013786">
    <property type="entry name" value="AcylCoA_DH/ox_N"/>
</dbReference>
<comment type="caution">
    <text evidence="17">The sequence shown here is derived from an EMBL/GenBank/DDBJ whole genome shotgun (WGS) entry which is preliminary data.</text>
</comment>
<name>A0A150T1G9_SORCE</name>
<evidence type="ECO:0000259" key="14">
    <source>
        <dbReference type="Pfam" id="PF00441"/>
    </source>
</evidence>
<dbReference type="Pfam" id="PF02770">
    <property type="entry name" value="Acyl-CoA_dh_M"/>
    <property type="match status" value="1"/>
</dbReference>
<evidence type="ECO:0000313" key="18">
    <source>
        <dbReference type="Proteomes" id="UP000075515"/>
    </source>
</evidence>
<dbReference type="SUPFAM" id="SSF56645">
    <property type="entry name" value="Acyl-CoA dehydrogenase NM domain-like"/>
    <property type="match status" value="1"/>
</dbReference>
<comment type="similarity">
    <text evidence="3 13">Belongs to the acyl-CoA dehydrogenase family.</text>
</comment>
<organism evidence="17 18">
    <name type="scientific">Sorangium cellulosum</name>
    <name type="common">Polyangium cellulosum</name>
    <dbReference type="NCBI Taxonomy" id="56"/>
    <lineage>
        <taxon>Bacteria</taxon>
        <taxon>Pseudomonadati</taxon>
        <taxon>Myxococcota</taxon>
        <taxon>Polyangia</taxon>
        <taxon>Polyangiales</taxon>
        <taxon>Polyangiaceae</taxon>
        <taxon>Sorangium</taxon>
    </lineage>
</organism>
<dbReference type="Gene3D" id="1.10.540.10">
    <property type="entry name" value="Acyl-CoA dehydrogenase/oxidase, N-terminal domain"/>
    <property type="match status" value="1"/>
</dbReference>
<protein>
    <recommendedName>
        <fullName evidence="11">short-chain 2-methylacyl-CoA dehydrogenase</fullName>
        <ecNumber evidence="11">1.3.8.5</ecNumber>
    </recommendedName>
</protein>
<evidence type="ECO:0000259" key="16">
    <source>
        <dbReference type="Pfam" id="PF02771"/>
    </source>
</evidence>
<evidence type="ECO:0000256" key="5">
    <source>
        <dbReference type="ARBA" id="ARBA00022630"/>
    </source>
</evidence>
<reference evidence="17 18" key="1">
    <citation type="submission" date="2014-02" db="EMBL/GenBank/DDBJ databases">
        <title>The small core and large imbalanced accessory genome model reveals a collaborative survival strategy of Sorangium cellulosum strains in nature.</title>
        <authorList>
            <person name="Han K."/>
            <person name="Peng R."/>
            <person name="Blom J."/>
            <person name="Li Y.-Z."/>
        </authorList>
    </citation>
    <scope>NUCLEOTIDE SEQUENCE [LARGE SCALE GENOMIC DNA]</scope>
    <source>
        <strain evidence="17 18">So0149</strain>
    </source>
</reference>